<dbReference type="Pfam" id="PF04773">
    <property type="entry name" value="FecR"/>
    <property type="match status" value="1"/>
</dbReference>
<dbReference type="RefSeq" id="WP_142904728.1">
    <property type="nucleotide sequence ID" value="NZ_ML660093.1"/>
</dbReference>
<dbReference type="Pfam" id="PF16220">
    <property type="entry name" value="DUF4880"/>
    <property type="match status" value="1"/>
</dbReference>
<evidence type="ECO:0000259" key="3">
    <source>
        <dbReference type="Pfam" id="PF16220"/>
    </source>
</evidence>
<protein>
    <submittedName>
        <fullName evidence="4">DUF4880 domain-containing protein</fullName>
    </submittedName>
</protein>
<evidence type="ECO:0000313" key="4">
    <source>
        <dbReference type="EMBL" id="TQV78893.1"/>
    </source>
</evidence>
<name>A0A545TNV0_9GAMM</name>
<dbReference type="EMBL" id="VHSG01000012">
    <property type="protein sequence ID" value="TQV78893.1"/>
    <property type="molecule type" value="Genomic_DNA"/>
</dbReference>
<accession>A0A545TNV0</accession>
<dbReference type="PANTHER" id="PTHR30273:SF2">
    <property type="entry name" value="PROTEIN FECR"/>
    <property type="match status" value="1"/>
</dbReference>
<dbReference type="InterPro" id="IPR012373">
    <property type="entry name" value="Ferrdict_sens_TM"/>
</dbReference>
<dbReference type="InterPro" id="IPR032623">
    <property type="entry name" value="FecR_N"/>
</dbReference>
<keyword evidence="1" id="KW-0812">Transmembrane</keyword>
<evidence type="ECO:0000259" key="2">
    <source>
        <dbReference type="Pfam" id="PF04773"/>
    </source>
</evidence>
<dbReference type="Proteomes" id="UP000319732">
    <property type="component" value="Unassembled WGS sequence"/>
</dbReference>
<proteinExistence type="predicted"/>
<comment type="caution">
    <text evidence="4">The sequence shown here is derived from an EMBL/GenBank/DDBJ whole genome shotgun (WGS) entry which is preliminary data.</text>
</comment>
<organism evidence="4 5">
    <name type="scientific">Exilibacterium tricleocarpae</name>
    <dbReference type="NCBI Taxonomy" id="2591008"/>
    <lineage>
        <taxon>Bacteria</taxon>
        <taxon>Pseudomonadati</taxon>
        <taxon>Pseudomonadota</taxon>
        <taxon>Gammaproteobacteria</taxon>
        <taxon>Cellvibrionales</taxon>
        <taxon>Cellvibrionaceae</taxon>
        <taxon>Exilibacterium</taxon>
    </lineage>
</organism>
<dbReference type="GO" id="GO:0016989">
    <property type="term" value="F:sigma factor antagonist activity"/>
    <property type="evidence" value="ECO:0007669"/>
    <property type="project" value="TreeGrafter"/>
</dbReference>
<evidence type="ECO:0000256" key="1">
    <source>
        <dbReference type="SAM" id="Phobius"/>
    </source>
</evidence>
<keyword evidence="1" id="KW-0472">Membrane</keyword>
<gene>
    <name evidence="4" type="ORF">FKG94_12815</name>
</gene>
<reference evidence="4 5" key="1">
    <citation type="submission" date="2019-06" db="EMBL/GenBank/DDBJ databases">
        <title>Whole genome sequence for Cellvibrionaceae sp. R142.</title>
        <authorList>
            <person name="Wang G."/>
        </authorList>
    </citation>
    <scope>NUCLEOTIDE SEQUENCE [LARGE SCALE GENOMIC DNA]</scope>
    <source>
        <strain evidence="4 5">R142</strain>
    </source>
</reference>
<dbReference type="AlphaFoldDB" id="A0A545TNV0"/>
<keyword evidence="1" id="KW-1133">Transmembrane helix</keyword>
<evidence type="ECO:0000313" key="5">
    <source>
        <dbReference type="Proteomes" id="UP000319732"/>
    </source>
</evidence>
<feature type="transmembrane region" description="Helical" evidence="1">
    <location>
        <begin position="95"/>
        <end position="115"/>
    </location>
</feature>
<keyword evidence="5" id="KW-1185">Reference proteome</keyword>
<dbReference type="OrthoDB" id="9771237at2"/>
<dbReference type="PANTHER" id="PTHR30273">
    <property type="entry name" value="PERIPLASMIC SIGNAL SENSOR AND SIGMA FACTOR ACTIVATOR FECR-RELATED"/>
    <property type="match status" value="1"/>
</dbReference>
<feature type="domain" description="FecR N-terminal" evidence="3">
    <location>
        <begin position="15"/>
        <end position="50"/>
    </location>
</feature>
<feature type="domain" description="FecR protein" evidence="2">
    <location>
        <begin position="129"/>
        <end position="219"/>
    </location>
</feature>
<sequence length="390" mass="43374">MKTIYKFSNRAAIEREAAEWLIKLERDTKPTAEELKALQAWINRSPVHREEINSLAVFWGNMNVLTELAVPLGKTEIQIALESSKKRSRNSLRGFFIAASVCGFAFAIAFAYMLFSGDGMLQNKDAGFYATVVGQQKTTTLDDGSVIHLNTNTQLEVNYSHQFRDILLLQGEAHFTVAKNSSRPFRVRAGKGRVQAIGTAFSVYLNGQNLDVTVTEGRVGLAFINEPQVEEADTEGNPVSDSSVGRILEREPNRGLTTVDRSESFVEEELGLLEAGQATTIKNALSKGLHLAGELELVERVTKDEMEKRLLWRKGLLKFTGDPLEDVVKEISRYTSLSIEITDPAVRALRIGGQFRVGETDAMFRSLEVNFGIHVARVGHNRVQLSLDKD</sequence>
<dbReference type="Gene3D" id="2.60.120.1440">
    <property type="match status" value="1"/>
</dbReference>
<dbReference type="Gene3D" id="3.55.50.30">
    <property type="match status" value="1"/>
</dbReference>
<dbReference type="InterPro" id="IPR006860">
    <property type="entry name" value="FecR"/>
</dbReference>